<keyword evidence="2" id="KW-1185">Reference proteome</keyword>
<dbReference type="SUPFAM" id="SSF81301">
    <property type="entry name" value="Nucleotidyltransferase"/>
    <property type="match status" value="1"/>
</dbReference>
<protein>
    <submittedName>
        <fullName evidence="1">GrpB domain, predicted nucleotidyltransferase, UPF0157 family</fullName>
    </submittedName>
</protein>
<evidence type="ECO:0000313" key="1">
    <source>
        <dbReference type="EMBL" id="SOC53762.1"/>
    </source>
</evidence>
<reference evidence="2" key="1">
    <citation type="submission" date="2017-08" db="EMBL/GenBank/DDBJ databases">
        <authorList>
            <person name="Varghese N."/>
            <person name="Submissions S."/>
        </authorList>
    </citation>
    <scope>NUCLEOTIDE SEQUENCE [LARGE SCALE GENOMIC DNA]</scope>
    <source>
        <strain evidence="2">USBA17B2</strain>
    </source>
</reference>
<accession>A0A285VI61</accession>
<proteinExistence type="predicted"/>
<dbReference type="Gene3D" id="3.30.460.10">
    <property type="entry name" value="Beta Polymerase, domain 2"/>
    <property type="match status" value="1"/>
</dbReference>
<dbReference type="AlphaFoldDB" id="A0A285VI61"/>
<dbReference type="GO" id="GO:0016740">
    <property type="term" value="F:transferase activity"/>
    <property type="evidence" value="ECO:0007669"/>
    <property type="project" value="UniProtKB-KW"/>
</dbReference>
<dbReference type="InterPro" id="IPR007344">
    <property type="entry name" value="GrpB/CoaE"/>
</dbReference>
<organism evidence="1 2">
    <name type="scientific">Ornithinimicrobium cerasi</name>
    <dbReference type="NCBI Taxonomy" id="2248773"/>
    <lineage>
        <taxon>Bacteria</taxon>
        <taxon>Bacillati</taxon>
        <taxon>Actinomycetota</taxon>
        <taxon>Actinomycetes</taxon>
        <taxon>Micrococcales</taxon>
        <taxon>Ornithinimicrobiaceae</taxon>
        <taxon>Ornithinimicrobium</taxon>
    </lineage>
</organism>
<gene>
    <name evidence="1" type="ORF">SAMN05421879_102120</name>
</gene>
<dbReference type="Pfam" id="PF04229">
    <property type="entry name" value="GrpB"/>
    <property type="match status" value="1"/>
</dbReference>
<name>A0A285VI61_9MICO</name>
<sequence>MDLVRSDDLQAEARRTRDVVAAELVALGVAGELELTGATSLPGALTRGDVDLHLRVPADLFDETVGLLRTAYPVASPTAWAATLAVFGIPGTLPTGLAVTPVGSEHDVRFVTGWRELRNRPELLEEYNRLKREASDEADYEERKSAFFTALGRAGTAYP</sequence>
<dbReference type="InterPro" id="IPR043519">
    <property type="entry name" value="NT_sf"/>
</dbReference>
<evidence type="ECO:0000313" key="2">
    <source>
        <dbReference type="Proteomes" id="UP000219688"/>
    </source>
</evidence>
<dbReference type="EMBL" id="OBQK01000002">
    <property type="protein sequence ID" value="SOC53762.1"/>
    <property type="molecule type" value="Genomic_DNA"/>
</dbReference>
<dbReference type="RefSeq" id="WP_097187174.1">
    <property type="nucleotide sequence ID" value="NZ_OBQK01000002.1"/>
</dbReference>
<dbReference type="Proteomes" id="UP000219688">
    <property type="component" value="Unassembled WGS sequence"/>
</dbReference>
<keyword evidence="1" id="KW-0808">Transferase</keyword>